<protein>
    <submittedName>
        <fullName evidence="1">Uncharacterized protein</fullName>
    </submittedName>
</protein>
<accession>A0A0E2BFP6</accession>
<reference evidence="1" key="1">
    <citation type="submission" date="2012-10" db="EMBL/GenBank/DDBJ databases">
        <authorList>
            <person name="Harkins D.M."/>
            <person name="Durkin A.S."/>
            <person name="Brinkac L.M."/>
            <person name="Haft D.H."/>
            <person name="Selengut J.D."/>
            <person name="Sanka R."/>
            <person name="DePew J."/>
            <person name="Purushe J."/>
            <person name="Matthias M.A."/>
            <person name="Vinetz J.M."/>
            <person name="Sutton G.G."/>
            <person name="Nierman W.C."/>
            <person name="Fouts D.E."/>
        </authorList>
    </citation>
    <scope>NUCLEOTIDE SEQUENCE [LARGE SCALE GENOMIC DNA]</scope>
    <source>
        <strain evidence="1">MOR084</strain>
    </source>
</reference>
<gene>
    <name evidence="1" type="ORF">LEP1GSC179_2455</name>
</gene>
<dbReference type="EMBL" id="AHON02000044">
    <property type="protein sequence ID" value="EKO33751.1"/>
    <property type="molecule type" value="Genomic_DNA"/>
</dbReference>
<name>A0A0E2BFP6_9LEPT</name>
<proteinExistence type="predicted"/>
<comment type="caution">
    <text evidence="1">The sequence shown here is derived from an EMBL/GenBank/DDBJ whole genome shotgun (WGS) entry which is preliminary data.</text>
</comment>
<evidence type="ECO:0000313" key="2">
    <source>
        <dbReference type="Proteomes" id="UP000006329"/>
    </source>
</evidence>
<sequence>MQLSVIRIGDSKSVNIIFNRDSISRMPTKNVDALVLQYLKAANDSNLVTQIDFEGFANYFKSNLYALLPEILSRLCVKTSFEVKVKLLNYLLEIYNSPVREKFMNVDKFTDRLINSFSKIEQINLIDILLKFPNLGNDTHFLKYENPLSYAESEKKLPIEFNRPKLNSELVDSLFKSARLLKGGERSWIICTLLFLEKNDLLSKGLREELGSILWKNTDSTGFPVDINYHKFAFLFLPHPEEINPERLFKEYIKNASFPIQGKSADKDGISIGTREISLCIDLVGARNQINWAKDEIIELSSRLFEWWDFDKIYLEKYSKRKEDDRYKEFKFRFSKMLDVFVFVIAPKLDFEYEAELKNKIVSLIEELKKFSIPTLRLEAAFVKNKICELENVLIGIENQINSPDIETITDASNAIYRLLDINIENSENIFSTKLIDFEAQMVFWRKPVGLSNSINSICLIIENFSDKVNEMHLNKIIQGLENLIYETSVLNEIDIYDDYQKLEIRKDSARLSFKLFNLYLDRGAEIPPTLNAWKSICQSEEEFSDIKLQWQ</sequence>
<dbReference type="RefSeq" id="WP_004484783.1">
    <property type="nucleotide sequence ID" value="NZ_AHON02000044.1"/>
</dbReference>
<dbReference type="Proteomes" id="UP000006329">
    <property type="component" value="Unassembled WGS sequence"/>
</dbReference>
<keyword evidence="2" id="KW-1185">Reference proteome</keyword>
<organism evidence="1 2">
    <name type="scientific">Leptospira santarosai str. MOR084</name>
    <dbReference type="NCBI Taxonomy" id="1049984"/>
    <lineage>
        <taxon>Bacteria</taxon>
        <taxon>Pseudomonadati</taxon>
        <taxon>Spirochaetota</taxon>
        <taxon>Spirochaetia</taxon>
        <taxon>Leptospirales</taxon>
        <taxon>Leptospiraceae</taxon>
        <taxon>Leptospira</taxon>
    </lineage>
</organism>
<evidence type="ECO:0000313" key="1">
    <source>
        <dbReference type="EMBL" id="EKO33751.1"/>
    </source>
</evidence>
<dbReference type="AlphaFoldDB" id="A0A0E2BFP6"/>